<evidence type="ECO:0000313" key="4">
    <source>
        <dbReference type="Proteomes" id="UP000053815"/>
    </source>
</evidence>
<dbReference type="OrthoDB" id="2281723at2759"/>
<dbReference type="EMBL" id="DF836530">
    <property type="protein sequence ID" value="GAN09070.1"/>
    <property type="molecule type" value="Genomic_DNA"/>
</dbReference>
<feature type="transmembrane region" description="Helical" evidence="2">
    <location>
        <begin position="32"/>
        <end position="52"/>
    </location>
</feature>
<keyword evidence="2" id="KW-0812">Transmembrane</keyword>
<evidence type="ECO:0000256" key="1">
    <source>
        <dbReference type="SAM" id="MobiDB-lite"/>
    </source>
</evidence>
<feature type="transmembrane region" description="Helical" evidence="2">
    <location>
        <begin position="290"/>
        <end position="312"/>
    </location>
</feature>
<feature type="transmembrane region" description="Helical" evidence="2">
    <location>
        <begin position="101"/>
        <end position="125"/>
    </location>
</feature>
<evidence type="ECO:0000313" key="3">
    <source>
        <dbReference type="EMBL" id="GAN09070.1"/>
    </source>
</evidence>
<keyword evidence="2" id="KW-1133">Transmembrane helix</keyword>
<name>A0A0C9LWT2_9FUNG</name>
<feature type="transmembrane region" description="Helical" evidence="2">
    <location>
        <begin position="259"/>
        <end position="278"/>
    </location>
</feature>
<feature type="transmembrane region" description="Helical" evidence="2">
    <location>
        <begin position="64"/>
        <end position="89"/>
    </location>
</feature>
<dbReference type="STRING" id="91626.A0A0C9LWT2"/>
<sequence length="570" mass="63897">MLTSNQPMHNFATRSVYIYDLQQYMTLLKACYATSAVSVLSSLIISICYLHLRSSQPDKANRVSLRCVFMASIMNLINSVFDIVIVSLYGDTYVCRASAIVAMFTRAMSAVFLALVGINLVLVFVCNLGTSAKKLEYIYYPSAFVYGLITIIVPIVELSNNRQSARTDLRCFYFIHYYQFLGHSSLLWMWFYGFIFLSVAIAVVCSVIALVKLMRVHHTLIGKWVHIASMSQTAEPAQSSVEQRSKAQSSVFKRVTSRCILYPLVPFISNIWGFIFQIHLVNPHNGVPSFSFSLANAIFKYLQGFFVSVVFFSDPAMTHYISEQWGLCKEKYVDEFSQIREYSDGQMEFLSLENKHHKKNGASQSSSIIIMPSSSSSTTCHTPSVACCQGQTTTQLSMDATTTDSEFISIDWDSRGKRSSHDNNVPFNTVPMRRLSVPASVYSRIHRNEAHQSAISPPSSPLPKSSAAFDGPEIPSLQRYSYQNNIIPDPHSDHRILIPYKYPRFASAFHWFLVRCGIGKSKPENEDSTSATIHGASSASTPQQYLPHQLSPIPDTSSIINVPPPIHPFS</sequence>
<feature type="transmembrane region" description="Helical" evidence="2">
    <location>
        <begin position="137"/>
        <end position="156"/>
    </location>
</feature>
<keyword evidence="2" id="KW-0472">Membrane</keyword>
<proteinExistence type="predicted"/>
<feature type="region of interest" description="Disordered" evidence="1">
    <location>
        <begin position="523"/>
        <end position="570"/>
    </location>
</feature>
<gene>
    <name evidence="3" type="ORF">MAM1_0241c08592</name>
</gene>
<reference evidence="3" key="1">
    <citation type="submission" date="2014-09" db="EMBL/GenBank/DDBJ databases">
        <title>Draft genome sequence of an oleaginous Mucoromycotina fungus Mucor ambiguus NBRC6742.</title>
        <authorList>
            <person name="Takeda I."/>
            <person name="Yamane N."/>
            <person name="Morita T."/>
            <person name="Tamano K."/>
            <person name="Machida M."/>
            <person name="Baker S."/>
            <person name="Koike H."/>
        </authorList>
    </citation>
    <scope>NUCLEOTIDE SEQUENCE</scope>
    <source>
        <strain evidence="3">NBRC 6742</strain>
    </source>
</reference>
<feature type="compositionally biased region" description="Low complexity" evidence="1">
    <location>
        <begin position="453"/>
        <end position="468"/>
    </location>
</feature>
<keyword evidence="4" id="KW-1185">Reference proteome</keyword>
<organism evidence="3">
    <name type="scientific">Mucor ambiguus</name>
    <dbReference type="NCBI Taxonomy" id="91626"/>
    <lineage>
        <taxon>Eukaryota</taxon>
        <taxon>Fungi</taxon>
        <taxon>Fungi incertae sedis</taxon>
        <taxon>Mucoromycota</taxon>
        <taxon>Mucoromycotina</taxon>
        <taxon>Mucoromycetes</taxon>
        <taxon>Mucorales</taxon>
        <taxon>Mucorineae</taxon>
        <taxon>Mucoraceae</taxon>
        <taxon>Mucor</taxon>
    </lineage>
</organism>
<protein>
    <submittedName>
        <fullName evidence="3">Uncharacterized protein</fullName>
    </submittedName>
</protein>
<dbReference type="AlphaFoldDB" id="A0A0C9LWT2"/>
<dbReference type="Proteomes" id="UP000053815">
    <property type="component" value="Unassembled WGS sequence"/>
</dbReference>
<accession>A0A0C9LWT2</accession>
<feature type="transmembrane region" description="Helical" evidence="2">
    <location>
        <begin position="187"/>
        <end position="211"/>
    </location>
</feature>
<feature type="compositionally biased region" description="Polar residues" evidence="1">
    <location>
        <begin position="528"/>
        <end position="546"/>
    </location>
</feature>
<evidence type="ECO:0000256" key="2">
    <source>
        <dbReference type="SAM" id="Phobius"/>
    </source>
</evidence>
<feature type="region of interest" description="Disordered" evidence="1">
    <location>
        <begin position="450"/>
        <end position="470"/>
    </location>
</feature>